<keyword evidence="2" id="KW-1185">Reference proteome</keyword>
<sequence length="73" mass="8548">MCSPKKKGKHNPQQEKVSRWDKWLMDNFDRDYFPIVIKTDGTSDRIIATYRIFIGADLCIEKIAVIKSHFDGM</sequence>
<gene>
    <name evidence="1" type="ORF">IHV77_01520</name>
</gene>
<evidence type="ECO:0000313" key="2">
    <source>
        <dbReference type="Proteomes" id="UP000663069"/>
    </source>
</evidence>
<reference evidence="1 2" key="1">
    <citation type="submission" date="2020-10" db="EMBL/GenBank/DDBJ databases">
        <title>Genome Sequencing of Rodentibacter spp. strain DSM111151.</title>
        <authorList>
            <person name="Benga L."/>
            <person name="Lautwein T."/>
        </authorList>
    </citation>
    <scope>NUCLEOTIDE SEQUENCE [LARGE SCALE GENOMIC DNA]</scope>
    <source>
        <strain evidence="1 2">DSM 111151</strain>
    </source>
</reference>
<organism evidence="1 2">
    <name type="scientific">Rodentibacter haemolyticus</name>
    <dbReference type="NCBI Taxonomy" id="2778911"/>
    <lineage>
        <taxon>Bacteria</taxon>
        <taxon>Pseudomonadati</taxon>
        <taxon>Pseudomonadota</taxon>
        <taxon>Gammaproteobacteria</taxon>
        <taxon>Pasteurellales</taxon>
        <taxon>Pasteurellaceae</taxon>
        <taxon>Rodentibacter</taxon>
    </lineage>
</organism>
<dbReference type="RefSeq" id="WP_194812409.1">
    <property type="nucleotide sequence ID" value="NZ_CP063056.1"/>
</dbReference>
<dbReference type="Proteomes" id="UP000663069">
    <property type="component" value="Chromosome"/>
</dbReference>
<dbReference type="EMBL" id="CP063056">
    <property type="protein sequence ID" value="QPB42832.1"/>
    <property type="molecule type" value="Genomic_DNA"/>
</dbReference>
<name>A0ABX6UY98_9PAST</name>
<protein>
    <submittedName>
        <fullName evidence="1">Uncharacterized protein</fullName>
    </submittedName>
</protein>
<proteinExistence type="predicted"/>
<evidence type="ECO:0000313" key="1">
    <source>
        <dbReference type="EMBL" id="QPB42832.1"/>
    </source>
</evidence>
<accession>A0ABX6UY98</accession>